<gene>
    <name evidence="1" type="ORF">NESG_02093</name>
</gene>
<dbReference type="RefSeq" id="XP_052903876.1">
    <property type="nucleotide sequence ID" value="XM_053049705.1"/>
</dbReference>
<evidence type="ECO:0000313" key="1">
    <source>
        <dbReference type="EMBL" id="KFG25321.1"/>
    </source>
</evidence>
<proteinExistence type="predicted"/>
<keyword evidence="2" id="KW-1185">Reference proteome</keyword>
<evidence type="ECO:0000313" key="2">
    <source>
        <dbReference type="Proteomes" id="UP000054524"/>
    </source>
</evidence>
<protein>
    <submittedName>
        <fullName evidence="1">Uncharacterized protein</fullName>
    </submittedName>
</protein>
<dbReference type="InterPro" id="IPR021109">
    <property type="entry name" value="Peptidase_aspartic_dom_sf"/>
</dbReference>
<dbReference type="HOGENOM" id="CLU_044615_0_0_1"/>
<reference evidence="1 2" key="1">
    <citation type="journal article" date="2014" name="Genome Announc.">
        <title>Genome Sequence of the Microsporidian Species Nematocida sp1 Strain ERTm6 (ATCC PRA-372).</title>
        <authorList>
            <person name="Bakowski M.A."/>
            <person name="Priest M."/>
            <person name="Young S."/>
            <person name="Cuomo C.A."/>
            <person name="Troemel E.R."/>
        </authorList>
    </citation>
    <scope>NUCLEOTIDE SEQUENCE [LARGE SCALE GENOMIC DNA]</scope>
    <source>
        <strain evidence="1 2">ERTm6</strain>
    </source>
</reference>
<organism evidence="1 2">
    <name type="scientific">Nematocida ausubeli (strain ATCC PRA-371 / ERTm2)</name>
    <name type="common">Nematode killer fungus</name>
    <dbReference type="NCBI Taxonomy" id="1913371"/>
    <lineage>
        <taxon>Eukaryota</taxon>
        <taxon>Fungi</taxon>
        <taxon>Fungi incertae sedis</taxon>
        <taxon>Microsporidia</taxon>
        <taxon>Nematocida</taxon>
    </lineage>
</organism>
<comment type="caution">
    <text evidence="1">The sequence shown here is derived from an EMBL/GenBank/DDBJ whole genome shotgun (WGS) entry which is preliminary data.</text>
</comment>
<accession>A0A086IZK3</accession>
<dbReference type="EMBL" id="AKIJ01000005">
    <property type="protein sequence ID" value="KFG25321.1"/>
    <property type="molecule type" value="Genomic_DNA"/>
</dbReference>
<sequence>MTHADSKQLDYFASNKKQNRRFFCQPALNLFEHFTVFQTIPHERYDIVRCLDKYFNRNTPENTEAEEFIPVLFKVVEVPWHSSETDSPKTADFPSLSEYELEYYDIWQLKFIHTLLQHQIEIDQHMEILQKVTCPALTKLYDHKKTLEDALKILKRHAFLSAGCHNIVGIRQNEFLFFKDYVEAVTANVDNQIRIDLVPVNMYNPTLHKQIEDGLCLGTKQWINEKTVQGMQWHKIMEFIEFKENYIATAMIKEQEQKTHPPLPEQPDPVEGKENILANKKTERTSAPETELYCTHHRINTHNSVDCYALNSRAKVPSTLGNSQKISMTALSGGQKQTAGYKGGCAGFEEILGMPQAKGIINKIRVYFTINASIDCNLMSTAAQKMLGLPDLFDTRSKRVFDPLGGQIELTSVHTQAEIQLAIYSQCQSVQKFMIYPHKDVKVILGMQWIRSNYTMYILHLVPVEKRKEVISGLLKHQTSPT</sequence>
<name>A0A086IZK3_NEMA1</name>
<dbReference type="AlphaFoldDB" id="A0A086IZK3"/>
<dbReference type="GeneID" id="77677066"/>
<dbReference type="Gene3D" id="2.40.70.10">
    <property type="entry name" value="Acid Proteases"/>
    <property type="match status" value="1"/>
</dbReference>
<dbReference type="Proteomes" id="UP000054524">
    <property type="component" value="Unassembled WGS sequence"/>
</dbReference>